<keyword evidence="1" id="KW-0472">Membrane</keyword>
<reference evidence="2 3" key="1">
    <citation type="submission" date="2022-05" db="EMBL/GenBank/DDBJ databases">
        <authorList>
            <consortium name="Genoscope - CEA"/>
            <person name="William W."/>
        </authorList>
    </citation>
    <scope>NUCLEOTIDE SEQUENCE [LARGE SCALE GENOMIC DNA]</scope>
</reference>
<evidence type="ECO:0008006" key="4">
    <source>
        <dbReference type="Google" id="ProtNLM"/>
    </source>
</evidence>
<evidence type="ECO:0000313" key="3">
    <source>
        <dbReference type="Proteomes" id="UP001159428"/>
    </source>
</evidence>
<dbReference type="EMBL" id="CALNXJ010000013">
    <property type="protein sequence ID" value="CAH3113092.1"/>
    <property type="molecule type" value="Genomic_DNA"/>
</dbReference>
<feature type="transmembrane region" description="Helical" evidence="1">
    <location>
        <begin position="6"/>
        <end position="25"/>
    </location>
</feature>
<dbReference type="AlphaFoldDB" id="A0AAU9WI38"/>
<keyword evidence="3" id="KW-1185">Reference proteome</keyword>
<gene>
    <name evidence="2" type="ORF">PMEA_00004788</name>
</gene>
<accession>A0AAU9WI38</accession>
<keyword evidence="1" id="KW-1133">Transmembrane helix</keyword>
<comment type="caution">
    <text evidence="2">The sequence shown here is derived from an EMBL/GenBank/DDBJ whole genome shotgun (WGS) entry which is preliminary data.</text>
</comment>
<evidence type="ECO:0000256" key="1">
    <source>
        <dbReference type="SAM" id="Phobius"/>
    </source>
</evidence>
<name>A0AAU9WI38_9CNID</name>
<protein>
    <recommendedName>
        <fullName evidence="4">UPAR/Ly6 domain-containing protein</fullName>
    </recommendedName>
</protein>
<sequence>MKIALLVGYIFFCSFWTIGIFKRYCYYCVGPNLEECQRNQTLGETYDSYACLQYHVTFDNGSVKFDSVFKGYINKRLCEQFSKGNFTVMCDVPFYECKAKCCFEDYCNKGNITDTSDQVFSSNKAVFISDVVVAMGLLLGVSLAAFSVE</sequence>
<dbReference type="Proteomes" id="UP001159428">
    <property type="component" value="Unassembled WGS sequence"/>
</dbReference>
<proteinExistence type="predicted"/>
<keyword evidence="1" id="KW-0812">Transmembrane</keyword>
<dbReference type="InterPro" id="IPR045860">
    <property type="entry name" value="Snake_toxin-like_sf"/>
</dbReference>
<evidence type="ECO:0000313" key="2">
    <source>
        <dbReference type="EMBL" id="CAH3113092.1"/>
    </source>
</evidence>
<feature type="transmembrane region" description="Helical" evidence="1">
    <location>
        <begin position="125"/>
        <end position="146"/>
    </location>
</feature>
<dbReference type="Gene3D" id="2.10.60.10">
    <property type="entry name" value="CD59"/>
    <property type="match status" value="1"/>
</dbReference>
<organism evidence="2 3">
    <name type="scientific">Pocillopora meandrina</name>
    <dbReference type="NCBI Taxonomy" id="46732"/>
    <lineage>
        <taxon>Eukaryota</taxon>
        <taxon>Metazoa</taxon>
        <taxon>Cnidaria</taxon>
        <taxon>Anthozoa</taxon>
        <taxon>Hexacorallia</taxon>
        <taxon>Scleractinia</taxon>
        <taxon>Astrocoeniina</taxon>
        <taxon>Pocilloporidae</taxon>
        <taxon>Pocillopora</taxon>
    </lineage>
</organism>